<protein>
    <submittedName>
        <fullName evidence="1">Uncharacterized protein</fullName>
    </submittedName>
</protein>
<gene>
    <name evidence="1" type="ORF">MQE35_08755</name>
</gene>
<evidence type="ECO:0000313" key="1">
    <source>
        <dbReference type="EMBL" id="UOB19374.1"/>
    </source>
</evidence>
<keyword evidence="2" id="KW-1185">Reference proteome</keyword>
<dbReference type="EMBL" id="CP094358">
    <property type="protein sequence ID" value="UOB19374.1"/>
    <property type="molecule type" value="Genomic_DNA"/>
</dbReference>
<dbReference type="KEGG" id="fbm:MQE35_08755"/>
<reference evidence="1" key="1">
    <citation type="submission" date="2022-03" db="EMBL/GenBank/DDBJ databases">
        <title>Description of Abyssus ytuae gen. nov., sp. nov., a novel member of the family Flavobacteriaceae isolated from the sediment of Mariana Trench.</title>
        <authorList>
            <person name="Zhang J."/>
            <person name="Xu X."/>
        </authorList>
    </citation>
    <scope>NUCLEOTIDE SEQUENCE</scope>
    <source>
        <strain evidence="1">MT3330</strain>
    </source>
</reference>
<dbReference type="AlphaFoldDB" id="A0A9E7D4W0"/>
<proteinExistence type="predicted"/>
<organism evidence="1 2">
    <name type="scientific">Abyssalbus ytuae</name>
    <dbReference type="NCBI Taxonomy" id="2926907"/>
    <lineage>
        <taxon>Bacteria</taxon>
        <taxon>Pseudomonadati</taxon>
        <taxon>Bacteroidota</taxon>
        <taxon>Flavobacteriia</taxon>
        <taxon>Flavobacteriales</taxon>
        <taxon>Flavobacteriaceae</taxon>
        <taxon>Abyssalbus</taxon>
    </lineage>
</organism>
<evidence type="ECO:0000313" key="2">
    <source>
        <dbReference type="Proteomes" id="UP000831290"/>
    </source>
</evidence>
<accession>A0A9E7D4W0</accession>
<sequence length="217" mass="24676">MSFRIPENFIPGFKQMLSLPLEDVKKIGDIVMSIPAGTGPEKFEILLNSKFEQADISSLSTTIYSFGSILLYSEYGIEEISDKLTDSLTEDIEDEIDHSDTKSKLEILLANSTNLISTFKAIDLISDNDLNYRNSRIFSDIRLLFGEDIEENLEGRKAVIIHKLKIESSRNAEPESFYFSLDSNDLVKLKETINRAINKDIQIKSDYSNIEFIEVTE</sequence>
<name>A0A9E7D4W0_9FLAO</name>
<dbReference type="Proteomes" id="UP000831290">
    <property type="component" value="Chromosome"/>
</dbReference>
<dbReference type="RefSeq" id="WP_255845990.1">
    <property type="nucleotide sequence ID" value="NZ_CP094358.1"/>
</dbReference>